<dbReference type="PROSITE" id="PS51471">
    <property type="entry name" value="FE2OG_OXY"/>
    <property type="match status" value="1"/>
</dbReference>
<evidence type="ECO:0000259" key="7">
    <source>
        <dbReference type="PROSITE" id="PS51471"/>
    </source>
</evidence>
<dbReference type="GO" id="GO:0016705">
    <property type="term" value="F:oxidoreductase activity, acting on paired donors, with incorporation or reduction of molecular oxygen"/>
    <property type="evidence" value="ECO:0007669"/>
    <property type="project" value="InterPro"/>
</dbReference>
<gene>
    <name evidence="8" type="ORF">PP769_03195</name>
</gene>
<accession>A0AA96GHW3</accession>
<keyword evidence="9" id="KW-1185">Reference proteome</keyword>
<dbReference type="EMBL" id="CP116967">
    <property type="protein sequence ID" value="WNM58789.1"/>
    <property type="molecule type" value="Genomic_DNA"/>
</dbReference>
<dbReference type="GO" id="GO:0051213">
    <property type="term" value="F:dioxygenase activity"/>
    <property type="evidence" value="ECO:0007669"/>
    <property type="project" value="UniProtKB-KW"/>
</dbReference>
<protein>
    <submittedName>
        <fullName evidence="8">2OG-Fe(II) oxygenase</fullName>
    </submittedName>
</protein>
<dbReference type="Gene3D" id="2.60.120.620">
    <property type="entry name" value="q2cbj1_9rhob like domain"/>
    <property type="match status" value="1"/>
</dbReference>
<dbReference type="RefSeq" id="WP_312645057.1">
    <property type="nucleotide sequence ID" value="NZ_CP116967.1"/>
</dbReference>
<organism evidence="8 9">
    <name type="scientific">Candidatus Nitrospira allomarina</name>
    <dbReference type="NCBI Taxonomy" id="3020900"/>
    <lineage>
        <taxon>Bacteria</taxon>
        <taxon>Pseudomonadati</taxon>
        <taxon>Nitrospirota</taxon>
        <taxon>Nitrospiria</taxon>
        <taxon>Nitrospirales</taxon>
        <taxon>Nitrospiraceae</taxon>
        <taxon>Nitrospira</taxon>
    </lineage>
</organism>
<proteinExistence type="predicted"/>
<evidence type="ECO:0000256" key="2">
    <source>
        <dbReference type="ARBA" id="ARBA00022723"/>
    </source>
</evidence>
<dbReference type="Proteomes" id="UP001302719">
    <property type="component" value="Chromosome"/>
</dbReference>
<dbReference type="Pfam" id="PF13640">
    <property type="entry name" value="2OG-FeII_Oxy_3"/>
    <property type="match status" value="1"/>
</dbReference>
<comment type="cofactor">
    <cofactor evidence="1">
        <name>L-ascorbate</name>
        <dbReference type="ChEBI" id="CHEBI:38290"/>
    </cofactor>
</comment>
<sequence>MDKVSDYIFVTNVIPQHICQDVLEEIKNKEWKPHTWYNYSANNFKSEPEKELDTLNTTQALQDKLAPFICQSVEEYMMKFAKQEDERIKSFIQTFTPIRFNRYRTGTMMRKHYDHIHSIFDGKYKGIPILSLLGVLNEGYEGGEFLFSSDYEVKLKAGDMLVFPSNFMYPHEVKEVTKGERYTFVGWAF</sequence>
<keyword evidence="4" id="KW-0223">Dioxygenase</keyword>
<dbReference type="InterPro" id="IPR044862">
    <property type="entry name" value="Pro_4_hyd_alph_FE2OG_OXY"/>
</dbReference>
<evidence type="ECO:0000256" key="6">
    <source>
        <dbReference type="ARBA" id="ARBA00023004"/>
    </source>
</evidence>
<reference evidence="8 9" key="1">
    <citation type="submission" date="2023-01" db="EMBL/GenBank/DDBJ databases">
        <title>Cultivation and genomic characterization of new, ubiquitous marine nitrite-oxidizing bacteria from the Nitrospirales.</title>
        <authorList>
            <person name="Mueller A.J."/>
            <person name="Daebeler A."/>
            <person name="Herbold C.W."/>
            <person name="Kirkegaard R.H."/>
            <person name="Daims H."/>
        </authorList>
    </citation>
    <scope>NUCLEOTIDE SEQUENCE [LARGE SCALE GENOMIC DNA]</scope>
    <source>
        <strain evidence="8 9">VA</strain>
    </source>
</reference>
<keyword evidence="6" id="KW-0408">Iron</keyword>
<evidence type="ECO:0000313" key="8">
    <source>
        <dbReference type="EMBL" id="WNM58789.1"/>
    </source>
</evidence>
<name>A0AA96GHW3_9BACT</name>
<feature type="domain" description="Fe2OG dioxygenase" evidence="7">
    <location>
        <begin position="94"/>
        <end position="189"/>
    </location>
</feature>
<dbReference type="SMART" id="SM00702">
    <property type="entry name" value="P4Hc"/>
    <property type="match status" value="1"/>
</dbReference>
<evidence type="ECO:0000256" key="4">
    <source>
        <dbReference type="ARBA" id="ARBA00022964"/>
    </source>
</evidence>
<dbReference type="GO" id="GO:0005506">
    <property type="term" value="F:iron ion binding"/>
    <property type="evidence" value="ECO:0007669"/>
    <property type="project" value="InterPro"/>
</dbReference>
<dbReference type="InterPro" id="IPR005123">
    <property type="entry name" value="Oxoglu/Fe-dep_dioxygenase_dom"/>
</dbReference>
<keyword evidence="5" id="KW-0560">Oxidoreductase</keyword>
<evidence type="ECO:0000313" key="9">
    <source>
        <dbReference type="Proteomes" id="UP001302719"/>
    </source>
</evidence>
<keyword evidence="3" id="KW-0847">Vitamin C</keyword>
<dbReference type="GO" id="GO:0031418">
    <property type="term" value="F:L-ascorbic acid binding"/>
    <property type="evidence" value="ECO:0007669"/>
    <property type="project" value="UniProtKB-KW"/>
</dbReference>
<keyword evidence="2" id="KW-0479">Metal-binding</keyword>
<evidence type="ECO:0000256" key="5">
    <source>
        <dbReference type="ARBA" id="ARBA00023002"/>
    </source>
</evidence>
<dbReference type="KEGG" id="nall:PP769_03195"/>
<dbReference type="AlphaFoldDB" id="A0AA96GHW3"/>
<dbReference type="InterPro" id="IPR006620">
    <property type="entry name" value="Pro_4_hyd_alph"/>
</dbReference>
<evidence type="ECO:0000256" key="1">
    <source>
        <dbReference type="ARBA" id="ARBA00001961"/>
    </source>
</evidence>
<evidence type="ECO:0000256" key="3">
    <source>
        <dbReference type="ARBA" id="ARBA00022896"/>
    </source>
</evidence>